<evidence type="ECO:0000313" key="2">
    <source>
        <dbReference type="EMBL" id="VAW73095.1"/>
    </source>
</evidence>
<feature type="compositionally biased region" description="Low complexity" evidence="1">
    <location>
        <begin position="134"/>
        <end position="147"/>
    </location>
</feature>
<reference evidence="2" key="1">
    <citation type="submission" date="2018-06" db="EMBL/GenBank/DDBJ databases">
        <authorList>
            <person name="Zhirakovskaya E."/>
        </authorList>
    </citation>
    <scope>NUCLEOTIDE SEQUENCE</scope>
</reference>
<feature type="compositionally biased region" description="Acidic residues" evidence="1">
    <location>
        <begin position="124"/>
        <end position="133"/>
    </location>
</feature>
<name>A0A3B0XXJ9_9ZZZZ</name>
<organism evidence="2">
    <name type="scientific">hydrothermal vent metagenome</name>
    <dbReference type="NCBI Taxonomy" id="652676"/>
    <lineage>
        <taxon>unclassified sequences</taxon>
        <taxon>metagenomes</taxon>
        <taxon>ecological metagenomes</taxon>
    </lineage>
</organism>
<accession>A0A3B0XXJ9</accession>
<dbReference type="InterPro" id="IPR012434">
    <property type="entry name" value="DUF1631"/>
</dbReference>
<dbReference type="AlphaFoldDB" id="A0A3B0XXJ9"/>
<feature type="compositionally biased region" description="Polar residues" evidence="1">
    <location>
        <begin position="168"/>
        <end position="179"/>
    </location>
</feature>
<gene>
    <name evidence="2" type="ORF">MNBD_GAMMA10-474</name>
</gene>
<evidence type="ECO:0008006" key="3">
    <source>
        <dbReference type="Google" id="ProtNLM"/>
    </source>
</evidence>
<proteinExistence type="predicted"/>
<dbReference type="EMBL" id="UOFJ01000698">
    <property type="protein sequence ID" value="VAW73095.1"/>
    <property type="molecule type" value="Genomic_DNA"/>
</dbReference>
<dbReference type="Pfam" id="PF07793">
    <property type="entry name" value="DUF1631"/>
    <property type="match status" value="1"/>
</dbReference>
<feature type="region of interest" description="Disordered" evidence="1">
    <location>
        <begin position="161"/>
        <end position="180"/>
    </location>
</feature>
<feature type="compositionally biased region" description="Low complexity" evidence="1">
    <location>
        <begin position="38"/>
        <end position="50"/>
    </location>
</feature>
<evidence type="ECO:0000256" key="1">
    <source>
        <dbReference type="SAM" id="MobiDB-lite"/>
    </source>
</evidence>
<feature type="compositionally biased region" description="Basic and acidic residues" evidence="1">
    <location>
        <begin position="7"/>
        <end position="29"/>
    </location>
</feature>
<feature type="region of interest" description="Disordered" evidence="1">
    <location>
        <begin position="1"/>
        <end position="75"/>
    </location>
</feature>
<feature type="region of interest" description="Disordered" evidence="1">
    <location>
        <begin position="104"/>
        <end position="153"/>
    </location>
</feature>
<sequence length="610" mass="68303">MSSDSDTQNKPKDTEKSANDTADRTEHSPPHQPTPVKASSSTDTGAGTTDEIAEPLLVERPTPDEPTANKPVLVDADSRVAFDAATISLDITQVAADLSEPGTVEAQNTPFKPHEVLAPPPPEDIAEDSDTDTADTGTADTDTSNTGTEKDKITRAIKNFINGEGDDTQSATTKQSSAARQFHDRRDVIKALTTLQTTHKPRYIPGETQIRTDDFKHALLNSMAKMGNTNLSKSLNAIDGRTIDFVEMLFGAFLRDDNISVALKSLLLELQIPLIKVAMLDQMFFQNINHPARNMLDTIAHLGIGIEDSENTLFKTMQLIVDQLQTTFEQNLNSFNTSLTALNRLTAIEKDKTGQQEEVTQKAIFKEHARQIVLNELQRHTYKKIIQKDLKPLILKQWSALMFQRFIKYGKESSQWNEIVTLLKHIIYSVQPITSSEQWVLLSNDSDILISDVSAQLNTTRLSPGSIDASLTALREIHARLLETSEFFQETPDYRLAEKSLDEMMLESEEEIPDTGDPPHIQISRLPRNVKQGVWFEIYNGEDKALRRVKLSVILFDEAKLIFVDRHGNKVIEKLADEFVEELNKEQSKIIADHSIFNHALGQVINSIIR</sequence>
<protein>
    <recommendedName>
        <fullName evidence="3">Thymidine phosphorylase</fullName>
    </recommendedName>
</protein>